<dbReference type="SUPFAM" id="SSF54897">
    <property type="entry name" value="Protease propeptides/inhibitors"/>
    <property type="match status" value="1"/>
</dbReference>
<dbReference type="eggNOG" id="arCOG03665">
    <property type="taxonomic scope" value="Archaea"/>
</dbReference>
<dbReference type="InterPro" id="IPR015366">
    <property type="entry name" value="S53_propep"/>
</dbReference>
<keyword evidence="7" id="KW-0865">Zymogen</keyword>
<dbReference type="InterPro" id="IPR050819">
    <property type="entry name" value="Tripeptidyl-peptidase_I"/>
</dbReference>
<dbReference type="STRING" id="1006006.Mcup_1322"/>
<dbReference type="PANTHER" id="PTHR14218:SF15">
    <property type="entry name" value="TRIPEPTIDYL-PEPTIDASE 1"/>
    <property type="match status" value="1"/>
</dbReference>
<comment type="cofactor">
    <cofactor evidence="1">
        <name>Ca(2+)</name>
        <dbReference type="ChEBI" id="CHEBI:29108"/>
    </cofactor>
</comment>
<reference evidence="10 11" key="1">
    <citation type="journal article" date="2011" name="J. Bacteriol.">
        <title>Complete genome sequence of Metallosphaera cuprina, a metal sulfide-oxidizing archaeon from a hot spring.</title>
        <authorList>
            <person name="Liu L.J."/>
            <person name="You X.Y."/>
            <person name="Zheng H."/>
            <person name="Wang S."/>
            <person name="Jiang C.Y."/>
            <person name="Liu S.J."/>
        </authorList>
    </citation>
    <scope>NUCLEOTIDE SEQUENCE [LARGE SCALE GENOMIC DNA]</scope>
    <source>
        <strain evidence="10 11">Ar-4</strain>
    </source>
</reference>
<dbReference type="KEGG" id="mcn:Mcup_1322"/>
<dbReference type="InterPro" id="IPR036852">
    <property type="entry name" value="Peptidase_S8/S53_dom_sf"/>
</dbReference>
<evidence type="ECO:0000259" key="9">
    <source>
        <dbReference type="PROSITE" id="PS51695"/>
    </source>
</evidence>
<proteinExistence type="predicted"/>
<dbReference type="SMART" id="SM00944">
    <property type="entry name" value="Pro-kuma_activ"/>
    <property type="match status" value="1"/>
</dbReference>
<evidence type="ECO:0000256" key="5">
    <source>
        <dbReference type="ARBA" id="ARBA00022825"/>
    </source>
</evidence>
<keyword evidence="6" id="KW-0106">Calcium</keyword>
<dbReference type="GO" id="GO:0046872">
    <property type="term" value="F:metal ion binding"/>
    <property type="evidence" value="ECO:0007669"/>
    <property type="project" value="UniProtKB-KW"/>
</dbReference>
<dbReference type="GO" id="GO:0008240">
    <property type="term" value="F:tripeptidyl-peptidase activity"/>
    <property type="evidence" value="ECO:0007669"/>
    <property type="project" value="TreeGrafter"/>
</dbReference>
<dbReference type="PROSITE" id="PS51695">
    <property type="entry name" value="SEDOLISIN"/>
    <property type="match status" value="1"/>
</dbReference>
<dbReference type="Gene3D" id="3.40.50.200">
    <property type="entry name" value="Peptidase S8/S53 domain"/>
    <property type="match status" value="1"/>
</dbReference>
<protein>
    <submittedName>
        <fullName evidence="10">Peptidase S8/S53 subtilisin kexin sedolisin</fullName>
    </submittedName>
</protein>
<accession>F4FY52</accession>
<dbReference type="InterPro" id="IPR017001">
    <property type="entry name" value="Pept_S53_physarolisin-II_arc"/>
</dbReference>
<dbReference type="PATRIC" id="fig|1006006.8.peg.1314"/>
<evidence type="ECO:0000256" key="3">
    <source>
        <dbReference type="ARBA" id="ARBA00022723"/>
    </source>
</evidence>
<dbReference type="EMBL" id="CP002656">
    <property type="protein sequence ID" value="AEB95425.1"/>
    <property type="molecule type" value="Genomic_DNA"/>
</dbReference>
<dbReference type="PIRSF" id="PIRSF032623">
    <property type="entry name" value="Peptidase_SSO2181_prd"/>
    <property type="match status" value="1"/>
</dbReference>
<organism evidence="10 11">
    <name type="scientific">Metallosphaera cuprina (strain Ar-4)</name>
    <dbReference type="NCBI Taxonomy" id="1006006"/>
    <lineage>
        <taxon>Archaea</taxon>
        <taxon>Thermoproteota</taxon>
        <taxon>Thermoprotei</taxon>
        <taxon>Sulfolobales</taxon>
        <taxon>Sulfolobaceae</taxon>
        <taxon>Metallosphaera</taxon>
    </lineage>
</organism>
<dbReference type="PANTHER" id="PTHR14218">
    <property type="entry name" value="PROTEASE S8 TRIPEPTIDYL PEPTIDASE I CLN2"/>
    <property type="match status" value="1"/>
</dbReference>
<dbReference type="InterPro" id="IPR023828">
    <property type="entry name" value="Peptidase_S8_Ser-AS"/>
</dbReference>
<keyword evidence="3" id="KW-0479">Metal-binding</keyword>
<keyword evidence="2" id="KW-0645">Protease</keyword>
<keyword evidence="8" id="KW-0472">Membrane</keyword>
<dbReference type="CDD" id="cd11377">
    <property type="entry name" value="Pro-peptidase_S53"/>
    <property type="match status" value="1"/>
</dbReference>
<keyword evidence="4" id="KW-0378">Hydrolase</keyword>
<dbReference type="PROSITE" id="PS00138">
    <property type="entry name" value="SUBTILASE_SER"/>
    <property type="match status" value="1"/>
</dbReference>
<dbReference type="InterPro" id="IPR030400">
    <property type="entry name" value="Sedolisin_dom"/>
</dbReference>
<name>F4FY52_METCR</name>
<evidence type="ECO:0000256" key="4">
    <source>
        <dbReference type="ARBA" id="ARBA00022801"/>
    </source>
</evidence>
<dbReference type="AlphaFoldDB" id="F4FY52"/>
<dbReference type="Proteomes" id="UP000007812">
    <property type="component" value="Chromosome"/>
</dbReference>
<evidence type="ECO:0000313" key="11">
    <source>
        <dbReference type="Proteomes" id="UP000007812"/>
    </source>
</evidence>
<dbReference type="HOGENOM" id="CLU_006754_0_0_2"/>
<evidence type="ECO:0000256" key="7">
    <source>
        <dbReference type="ARBA" id="ARBA00023145"/>
    </source>
</evidence>
<dbReference type="CDD" id="cd04056">
    <property type="entry name" value="Peptidases_S53"/>
    <property type="match status" value="1"/>
</dbReference>
<dbReference type="GO" id="GO:0004252">
    <property type="term" value="F:serine-type endopeptidase activity"/>
    <property type="evidence" value="ECO:0007669"/>
    <property type="project" value="InterPro"/>
</dbReference>
<feature type="domain" description="Peptidase S53" evidence="9">
    <location>
        <begin position="167"/>
        <end position="531"/>
    </location>
</feature>
<sequence>MPSGFHEGPLIGNAQVIASIYIPLRNLNELYYYAEEVNNPGSSLYHKFLTPKQAEEMFYPTSQFDLIMSYLRSQDVHVLFTAANSVIVVEGTASQLSRALGVHYVLIDNGTTYYYTSVGTPKIPASVISSNLSAILFSHPSTLFTQNDVDQLIKKIGSVNVTSPIEGYSVTSLRGVYNVSSLISNGINGSGYTIGILDFYGDPYVQQQLSYFDKLYDIPSPPNFSVIPIGPYNPNLGITTNWAGEISLDVESSHAMAPGANIVLYVANPNLPLSSIIANIVSQDSVDTLSQSFSIPDELFPTFSSSQFYQCVVETDQYYALGNAEGITFLASSGDGGGSGYSAGPLGSVGYPSTSPFVTAVGGTTTYLTFNGFTFNVTAWSNYGFVPPNVNYGGSTGGISQVEPKPYYQWGLTTPQGYPGGREIPDVSANADVYPGIFIVCPNNVTAISGGTSEASPLMAGLLTIVMQYDHTRLGNINPALYKLQESAYSKVFYPITFGYNIPWTASYGYNLVTGLGQLNVGNFASLYNEIKPSLSIMVNVSNNTFYPGQLIKVEANITMNSSMVNSGEFYVTLSTVYGNVTTLPLTFNPSVGEWTAEFTVPTNDLGVTFITVWGRSTQGSGYGMTEAFSGYFVQFLLPSPYSTVWSGTGIPVIANVTNVFGQLSNLTSINLNVYSYNITNNSYTLVNETTLTFNPVYRAWTGVILGNEPAGPLLIEATNAFGYDAVFNGIGLTGIMILPPTIAEPGTVYPGQQIIIQGTLTPPANVPSSTLSNIPTGSNLTAELLFDGNVVSKSQILYSTTGYLGYLTVPSNARPGLYTVLLLASYDSYTLGQVVPGFYYGQIYVGDQAKVGLSFSDYAIQGSTLFVRANITVNGEPVKYGMFSATVFPMVLSGQYSLISTLMEIPLWYNSSLGLWTGNLTLPSTLSLGNFTYLGNSYYAEPFRVLATGVTAYGAETSTALSYSRNLFVLPYTLIQNDPSYSSVQTYDAAFSNVTLRVNGELINDLFISNNTLVDSHVTISSSNVSGTLTLVNTEATMIDVQANKLVLVNSSVTLVNSIVQNLIAGSSLVSPMNSVIVNVYPSLPTVQIGLKPYQNLTGNVSFPISVEGEVNMVIVKLDGNVIGTFTTNGTHDVTLNTLIYPDGTHEIQVVAEQPDGLNTTFTQHVVFSNQIESLNGRLNDLNSTVQSGLSSVHSLANYGIALGIIALILAIIGVIGVTLRRK</sequence>
<evidence type="ECO:0000256" key="8">
    <source>
        <dbReference type="SAM" id="Phobius"/>
    </source>
</evidence>
<keyword evidence="8" id="KW-1133">Transmembrane helix</keyword>
<dbReference type="GO" id="GO:0006508">
    <property type="term" value="P:proteolysis"/>
    <property type="evidence" value="ECO:0007669"/>
    <property type="project" value="UniProtKB-KW"/>
</dbReference>
<feature type="transmembrane region" description="Helical" evidence="8">
    <location>
        <begin position="1197"/>
        <end position="1221"/>
    </location>
</feature>
<dbReference type="Pfam" id="PF00082">
    <property type="entry name" value="Peptidase_S8"/>
    <property type="match status" value="1"/>
</dbReference>
<gene>
    <name evidence="10" type="ordered locus">Mcup_1322</name>
</gene>
<dbReference type="SUPFAM" id="SSF52743">
    <property type="entry name" value="Subtilisin-like"/>
    <property type="match status" value="1"/>
</dbReference>
<dbReference type="InterPro" id="IPR000209">
    <property type="entry name" value="Peptidase_S8/S53_dom"/>
</dbReference>
<dbReference type="Pfam" id="PF09286">
    <property type="entry name" value="Pro-kuma_activ"/>
    <property type="match status" value="1"/>
</dbReference>
<keyword evidence="5" id="KW-0720">Serine protease</keyword>
<evidence type="ECO:0000256" key="6">
    <source>
        <dbReference type="ARBA" id="ARBA00022837"/>
    </source>
</evidence>
<evidence type="ECO:0000313" key="10">
    <source>
        <dbReference type="EMBL" id="AEB95425.1"/>
    </source>
</evidence>
<keyword evidence="11" id="KW-1185">Reference proteome</keyword>
<keyword evidence="8" id="KW-0812">Transmembrane</keyword>
<evidence type="ECO:0000256" key="1">
    <source>
        <dbReference type="ARBA" id="ARBA00001913"/>
    </source>
</evidence>
<evidence type="ECO:0000256" key="2">
    <source>
        <dbReference type="ARBA" id="ARBA00022670"/>
    </source>
</evidence>